<dbReference type="InterPro" id="IPR029526">
    <property type="entry name" value="PGBD"/>
</dbReference>
<protein>
    <recommendedName>
        <fullName evidence="1">PiggyBac transposable element-derived protein domain-containing protein</fullName>
    </recommendedName>
</protein>
<comment type="caution">
    <text evidence="2">The sequence shown here is derived from an EMBL/GenBank/DDBJ whole genome shotgun (WGS) entry which is preliminary data.</text>
</comment>
<organism evidence="2 3">
    <name type="scientific">Larinioides sclopetarius</name>
    <dbReference type="NCBI Taxonomy" id="280406"/>
    <lineage>
        <taxon>Eukaryota</taxon>
        <taxon>Metazoa</taxon>
        <taxon>Ecdysozoa</taxon>
        <taxon>Arthropoda</taxon>
        <taxon>Chelicerata</taxon>
        <taxon>Arachnida</taxon>
        <taxon>Araneae</taxon>
        <taxon>Araneomorphae</taxon>
        <taxon>Entelegynae</taxon>
        <taxon>Araneoidea</taxon>
        <taxon>Araneidae</taxon>
        <taxon>Larinioides</taxon>
    </lineage>
</organism>
<dbReference type="AlphaFoldDB" id="A0AAV2BYR2"/>
<name>A0AAV2BYR2_9ARAC</name>
<dbReference type="EMBL" id="CAXIEN010000559">
    <property type="protein sequence ID" value="CAL1300483.1"/>
    <property type="molecule type" value="Genomic_DNA"/>
</dbReference>
<dbReference type="Pfam" id="PF13843">
    <property type="entry name" value="DDE_Tnp_1_7"/>
    <property type="match status" value="1"/>
</dbReference>
<evidence type="ECO:0000313" key="3">
    <source>
        <dbReference type="Proteomes" id="UP001497382"/>
    </source>
</evidence>
<evidence type="ECO:0000259" key="1">
    <source>
        <dbReference type="Pfam" id="PF13843"/>
    </source>
</evidence>
<evidence type="ECO:0000313" key="2">
    <source>
        <dbReference type="EMBL" id="CAL1300483.1"/>
    </source>
</evidence>
<dbReference type="PANTHER" id="PTHR46599:SF3">
    <property type="entry name" value="PIGGYBAC TRANSPOSABLE ELEMENT-DERIVED PROTEIN 4"/>
    <property type="match status" value="1"/>
</dbReference>
<dbReference type="PANTHER" id="PTHR46599">
    <property type="entry name" value="PIGGYBAC TRANSPOSABLE ELEMENT-DERIVED PROTEIN 4"/>
    <property type="match status" value="1"/>
</dbReference>
<reference evidence="2 3" key="1">
    <citation type="submission" date="2024-04" db="EMBL/GenBank/DDBJ databases">
        <authorList>
            <person name="Rising A."/>
            <person name="Reimegard J."/>
            <person name="Sonavane S."/>
            <person name="Akerstrom W."/>
            <person name="Nylinder S."/>
            <person name="Hedman E."/>
            <person name="Kallberg Y."/>
        </authorList>
    </citation>
    <scope>NUCLEOTIDE SEQUENCE [LARGE SCALE GENOMIC DNA]</scope>
</reference>
<keyword evidence="3" id="KW-1185">Reference proteome</keyword>
<sequence>MSSIVAWPSFLSAIYQKQKSKFGVKLYELCESQGTLLRVQIYCGKSELSSNDQNHSTSVVFSLMDGFLDIGHVLYMDNFYNSVSLAKQLTLRSTYVCGTLRLNRKDQKYAPGRRLSRKSFWKPNIGPLAPSESEELLEFSEEPQGPDCRNSCNSKFRLLGHATM</sequence>
<dbReference type="Proteomes" id="UP001497382">
    <property type="component" value="Unassembled WGS sequence"/>
</dbReference>
<accession>A0AAV2BYR2</accession>
<proteinExistence type="predicted"/>
<feature type="domain" description="PiggyBac transposable element-derived protein" evidence="1">
    <location>
        <begin position="12"/>
        <end position="106"/>
    </location>
</feature>
<gene>
    <name evidence="2" type="ORF">LARSCL_LOCUS21971</name>
</gene>